<dbReference type="EMBL" id="JAXAVW010000004">
    <property type="protein sequence ID" value="MDX8029801.1"/>
    <property type="molecule type" value="Genomic_DNA"/>
</dbReference>
<feature type="signal peptide" evidence="1">
    <location>
        <begin position="1"/>
        <end position="26"/>
    </location>
</feature>
<evidence type="ECO:0000313" key="3">
    <source>
        <dbReference type="Proteomes" id="UP001285521"/>
    </source>
</evidence>
<evidence type="ECO:0008006" key="4">
    <source>
        <dbReference type="Google" id="ProtNLM"/>
    </source>
</evidence>
<sequence>MRKNRSALLAVLGLALAFGPALPANAAPAENFCVATVGKPGSRSVEKTCDSKPDTAKLRAAKTAASASAATMLMSWYDNANWDASDGIITWYGYAGNCDKSGYQINMDANNFPSWRNRISSWTVHGTCWKTLSYDVAYWPSGPSKRLDGDVAWVGADWNDMIEAFSTTSS</sequence>
<keyword evidence="1" id="KW-0732">Signal</keyword>
<comment type="caution">
    <text evidence="2">The sequence shown here is derived from an EMBL/GenBank/DDBJ whole genome shotgun (WGS) entry which is preliminary data.</text>
</comment>
<organism evidence="2 3">
    <name type="scientific">Lentzea miocenica</name>
    <dbReference type="NCBI Taxonomy" id="3095431"/>
    <lineage>
        <taxon>Bacteria</taxon>
        <taxon>Bacillati</taxon>
        <taxon>Actinomycetota</taxon>
        <taxon>Actinomycetes</taxon>
        <taxon>Pseudonocardiales</taxon>
        <taxon>Pseudonocardiaceae</taxon>
        <taxon>Lentzea</taxon>
    </lineage>
</organism>
<evidence type="ECO:0000313" key="2">
    <source>
        <dbReference type="EMBL" id="MDX8029801.1"/>
    </source>
</evidence>
<dbReference type="RefSeq" id="WP_319964807.1">
    <property type="nucleotide sequence ID" value="NZ_JAXAVW010000004.1"/>
</dbReference>
<feature type="chain" id="PRO_5047534238" description="Peptidase inhibitor family I36" evidence="1">
    <location>
        <begin position="27"/>
        <end position="170"/>
    </location>
</feature>
<name>A0ABU4SV68_9PSEU</name>
<accession>A0ABU4SV68</accession>
<keyword evidence="3" id="KW-1185">Reference proteome</keyword>
<proteinExistence type="predicted"/>
<gene>
    <name evidence="2" type="ORF">SK803_06235</name>
</gene>
<reference evidence="2 3" key="1">
    <citation type="submission" date="2023-11" db="EMBL/GenBank/DDBJ databases">
        <title>Lentzea sokolovensis, sp. nov., Lentzea kristufkii, sp. nov., and Lentzea miocenensis, sp. nov., rare actinobacteria from Sokolov Coal Basin, Miocene lacustrine sediment, Czech Republic.</title>
        <authorList>
            <person name="Lara A."/>
            <person name="Kotroba L."/>
            <person name="Nouioui I."/>
            <person name="Neumann-Schaal M."/>
            <person name="Mast Y."/>
            <person name="Chronakova A."/>
        </authorList>
    </citation>
    <scope>NUCLEOTIDE SEQUENCE [LARGE SCALE GENOMIC DNA]</scope>
    <source>
        <strain evidence="2 3">BCCO 10_0856</strain>
    </source>
</reference>
<evidence type="ECO:0000256" key="1">
    <source>
        <dbReference type="SAM" id="SignalP"/>
    </source>
</evidence>
<protein>
    <recommendedName>
        <fullName evidence="4">Peptidase inhibitor family I36</fullName>
    </recommendedName>
</protein>
<dbReference type="Gene3D" id="2.60.20.10">
    <property type="entry name" value="Crystallins"/>
    <property type="match status" value="1"/>
</dbReference>
<dbReference type="Proteomes" id="UP001285521">
    <property type="component" value="Unassembled WGS sequence"/>
</dbReference>